<dbReference type="GO" id="GO:0016121">
    <property type="term" value="P:carotene catabolic process"/>
    <property type="evidence" value="ECO:0007669"/>
    <property type="project" value="TreeGrafter"/>
</dbReference>
<gene>
    <name evidence="6" type="ORF">EGW08_021079</name>
</gene>
<proteinExistence type="inferred from homology"/>
<dbReference type="GO" id="GO:0010436">
    <property type="term" value="F:carotenoid dioxygenase activity"/>
    <property type="evidence" value="ECO:0007669"/>
    <property type="project" value="TreeGrafter"/>
</dbReference>
<dbReference type="PANTHER" id="PTHR10543">
    <property type="entry name" value="BETA-CAROTENE DIOXYGENASE"/>
    <property type="match status" value="1"/>
</dbReference>
<sequence length="209" mass="23111">MDASYWPGGSGSVKEMFLETFSKNLQAGDYGVGKNYFARFVLPLKLEGAEPGKNLVTLPNTSATAVLAEKSNKPVVKLTPETFEENLPIEMPRINESYDGVKHRYSYATTFYYCSHSRLAKFDLEEKKVLTFDCGSDHIPGESVFVPRPDATEEDDGVVLSQVIASRAGVPSFLLVLDAATFQEIGRATLPDDMKMGLAFHSMFTDKTF</sequence>
<dbReference type="InterPro" id="IPR004294">
    <property type="entry name" value="Carotenoid_Oase"/>
</dbReference>
<keyword evidence="4 5" id="KW-0408">Iron</keyword>
<dbReference type="Proteomes" id="UP000271974">
    <property type="component" value="Unassembled WGS sequence"/>
</dbReference>
<keyword evidence="7" id="KW-1185">Reference proteome</keyword>
<accession>A0A433SPH4</accession>
<evidence type="ECO:0000256" key="3">
    <source>
        <dbReference type="ARBA" id="ARBA00023002"/>
    </source>
</evidence>
<comment type="cofactor">
    <cofactor evidence="5">
        <name>Fe(2+)</name>
        <dbReference type="ChEBI" id="CHEBI:29033"/>
    </cofactor>
    <text evidence="5">Binds 1 Fe(2+) ion per subunit.</text>
</comment>
<dbReference type="GO" id="GO:0046872">
    <property type="term" value="F:metal ion binding"/>
    <property type="evidence" value="ECO:0007669"/>
    <property type="project" value="UniProtKB-KW"/>
</dbReference>
<evidence type="ECO:0000256" key="4">
    <source>
        <dbReference type="ARBA" id="ARBA00023004"/>
    </source>
</evidence>
<protein>
    <submittedName>
        <fullName evidence="6">Uncharacterized protein</fullName>
    </submittedName>
</protein>
<name>A0A433SPH4_ELYCH</name>
<evidence type="ECO:0000313" key="6">
    <source>
        <dbReference type="EMBL" id="RUS71153.1"/>
    </source>
</evidence>
<comment type="caution">
    <text evidence="6">The sequence shown here is derived from an EMBL/GenBank/DDBJ whole genome shotgun (WGS) entry which is preliminary data.</text>
</comment>
<evidence type="ECO:0000256" key="5">
    <source>
        <dbReference type="PIRSR" id="PIRSR604294-1"/>
    </source>
</evidence>
<dbReference type="AlphaFoldDB" id="A0A433SPH4"/>
<keyword evidence="3" id="KW-0560">Oxidoreductase</keyword>
<reference evidence="6 7" key="1">
    <citation type="submission" date="2019-01" db="EMBL/GenBank/DDBJ databases">
        <title>A draft genome assembly of the solar-powered sea slug Elysia chlorotica.</title>
        <authorList>
            <person name="Cai H."/>
            <person name="Li Q."/>
            <person name="Fang X."/>
            <person name="Li J."/>
            <person name="Curtis N.E."/>
            <person name="Altenburger A."/>
            <person name="Shibata T."/>
            <person name="Feng M."/>
            <person name="Maeda T."/>
            <person name="Schwartz J.A."/>
            <person name="Shigenobu S."/>
            <person name="Lundholm N."/>
            <person name="Nishiyama T."/>
            <person name="Yang H."/>
            <person name="Hasebe M."/>
            <person name="Li S."/>
            <person name="Pierce S.K."/>
            <person name="Wang J."/>
        </authorList>
    </citation>
    <scope>NUCLEOTIDE SEQUENCE [LARGE SCALE GENOMIC DNA]</scope>
    <source>
        <strain evidence="6">EC2010</strain>
        <tissue evidence="6">Whole organism of an adult</tissue>
    </source>
</reference>
<dbReference type="Pfam" id="PF03055">
    <property type="entry name" value="RPE65"/>
    <property type="match status" value="1"/>
</dbReference>
<dbReference type="STRING" id="188477.A0A433SPH4"/>
<evidence type="ECO:0000313" key="7">
    <source>
        <dbReference type="Proteomes" id="UP000271974"/>
    </source>
</evidence>
<feature type="binding site" evidence="5">
    <location>
        <position position="201"/>
    </location>
    <ligand>
        <name>Fe cation</name>
        <dbReference type="ChEBI" id="CHEBI:24875"/>
        <note>catalytic</note>
    </ligand>
</feature>
<evidence type="ECO:0000256" key="2">
    <source>
        <dbReference type="ARBA" id="ARBA00022723"/>
    </source>
</evidence>
<dbReference type="OrthoDB" id="407010at2759"/>
<organism evidence="6 7">
    <name type="scientific">Elysia chlorotica</name>
    <name type="common">Eastern emerald elysia</name>
    <name type="synonym">Sea slug</name>
    <dbReference type="NCBI Taxonomy" id="188477"/>
    <lineage>
        <taxon>Eukaryota</taxon>
        <taxon>Metazoa</taxon>
        <taxon>Spiralia</taxon>
        <taxon>Lophotrochozoa</taxon>
        <taxon>Mollusca</taxon>
        <taxon>Gastropoda</taxon>
        <taxon>Heterobranchia</taxon>
        <taxon>Euthyneura</taxon>
        <taxon>Panpulmonata</taxon>
        <taxon>Sacoglossa</taxon>
        <taxon>Placobranchoidea</taxon>
        <taxon>Plakobranchidae</taxon>
        <taxon>Elysia</taxon>
    </lineage>
</organism>
<dbReference type="PANTHER" id="PTHR10543:SF24">
    <property type="entry name" value="CAROTENOID ISOMEROOXYGENASE"/>
    <property type="match status" value="1"/>
</dbReference>
<dbReference type="EMBL" id="RQTK01001263">
    <property type="protein sequence ID" value="RUS71153.1"/>
    <property type="molecule type" value="Genomic_DNA"/>
</dbReference>
<comment type="similarity">
    <text evidence="1">Belongs to the carotenoid oxygenase family.</text>
</comment>
<keyword evidence="2 5" id="KW-0479">Metal-binding</keyword>
<evidence type="ECO:0000256" key="1">
    <source>
        <dbReference type="ARBA" id="ARBA00006787"/>
    </source>
</evidence>